<accession>A0AAV5J8C4</accession>
<keyword evidence="3" id="KW-1185">Reference proteome</keyword>
<keyword evidence="1" id="KW-1133">Transmembrane helix</keyword>
<reference evidence="2 3" key="1">
    <citation type="journal article" date="2021" name="Commun. Biol.">
        <title>The genome of Shorea leprosula (Dipterocarpaceae) highlights the ecological relevance of drought in aseasonal tropical rainforests.</title>
        <authorList>
            <person name="Ng K.K.S."/>
            <person name="Kobayashi M.J."/>
            <person name="Fawcett J.A."/>
            <person name="Hatakeyama M."/>
            <person name="Paape T."/>
            <person name="Ng C.H."/>
            <person name="Ang C.C."/>
            <person name="Tnah L.H."/>
            <person name="Lee C.T."/>
            <person name="Nishiyama T."/>
            <person name="Sese J."/>
            <person name="O'Brien M.J."/>
            <person name="Copetti D."/>
            <person name="Mohd Noor M.I."/>
            <person name="Ong R.C."/>
            <person name="Putra M."/>
            <person name="Sireger I.Z."/>
            <person name="Indrioko S."/>
            <person name="Kosugi Y."/>
            <person name="Izuno A."/>
            <person name="Isagi Y."/>
            <person name="Lee S.L."/>
            <person name="Shimizu K.K."/>
        </authorList>
    </citation>
    <scope>NUCLEOTIDE SEQUENCE [LARGE SCALE GENOMIC DNA]</scope>
    <source>
        <strain evidence="2">214</strain>
    </source>
</reference>
<dbReference type="EMBL" id="BPVZ01000026">
    <property type="protein sequence ID" value="GKV07130.1"/>
    <property type="molecule type" value="Genomic_DNA"/>
</dbReference>
<protein>
    <submittedName>
        <fullName evidence="2">Uncharacterized protein</fullName>
    </submittedName>
</protein>
<dbReference type="Proteomes" id="UP001054252">
    <property type="component" value="Unassembled WGS sequence"/>
</dbReference>
<keyword evidence="1" id="KW-0472">Membrane</keyword>
<organism evidence="2 3">
    <name type="scientific">Rubroshorea leprosula</name>
    <dbReference type="NCBI Taxonomy" id="152421"/>
    <lineage>
        <taxon>Eukaryota</taxon>
        <taxon>Viridiplantae</taxon>
        <taxon>Streptophyta</taxon>
        <taxon>Embryophyta</taxon>
        <taxon>Tracheophyta</taxon>
        <taxon>Spermatophyta</taxon>
        <taxon>Magnoliopsida</taxon>
        <taxon>eudicotyledons</taxon>
        <taxon>Gunneridae</taxon>
        <taxon>Pentapetalae</taxon>
        <taxon>rosids</taxon>
        <taxon>malvids</taxon>
        <taxon>Malvales</taxon>
        <taxon>Dipterocarpaceae</taxon>
        <taxon>Rubroshorea</taxon>
    </lineage>
</organism>
<comment type="caution">
    <text evidence="2">The sequence shown here is derived from an EMBL/GenBank/DDBJ whole genome shotgun (WGS) entry which is preliminary data.</text>
</comment>
<sequence>MGHRGSKCLSTFQDKLEEKGGTLLELLSGNKERKRTTATETGFWVSFFFSSCKLLGILSYKGFVFFLDWVNP</sequence>
<proteinExistence type="predicted"/>
<evidence type="ECO:0000313" key="2">
    <source>
        <dbReference type="EMBL" id="GKV07130.1"/>
    </source>
</evidence>
<dbReference type="AlphaFoldDB" id="A0AAV5J8C4"/>
<keyword evidence="1" id="KW-0812">Transmembrane</keyword>
<gene>
    <name evidence="2" type="ORF">SLEP1_g18932</name>
</gene>
<name>A0AAV5J8C4_9ROSI</name>
<feature type="transmembrane region" description="Helical" evidence="1">
    <location>
        <begin position="43"/>
        <end position="67"/>
    </location>
</feature>
<evidence type="ECO:0000313" key="3">
    <source>
        <dbReference type="Proteomes" id="UP001054252"/>
    </source>
</evidence>
<evidence type="ECO:0000256" key="1">
    <source>
        <dbReference type="SAM" id="Phobius"/>
    </source>
</evidence>